<keyword evidence="1" id="KW-0732">Signal</keyword>
<evidence type="ECO:0000256" key="1">
    <source>
        <dbReference type="SAM" id="SignalP"/>
    </source>
</evidence>
<name>A0A9D2DE40_9BACT</name>
<reference evidence="2" key="1">
    <citation type="journal article" date="2021" name="PeerJ">
        <title>Extensive microbial diversity within the chicken gut microbiome revealed by metagenomics and culture.</title>
        <authorList>
            <person name="Gilroy R."/>
            <person name="Ravi A."/>
            <person name="Getino M."/>
            <person name="Pursley I."/>
            <person name="Horton D.L."/>
            <person name="Alikhan N.F."/>
            <person name="Baker D."/>
            <person name="Gharbi K."/>
            <person name="Hall N."/>
            <person name="Watson M."/>
            <person name="Adriaenssens E.M."/>
            <person name="Foster-Nyarko E."/>
            <person name="Jarju S."/>
            <person name="Secka A."/>
            <person name="Antonio M."/>
            <person name="Oren A."/>
            <person name="Chaudhuri R.R."/>
            <person name="La Ragione R."/>
            <person name="Hildebrand F."/>
            <person name="Pallen M.J."/>
        </authorList>
    </citation>
    <scope>NUCLEOTIDE SEQUENCE</scope>
    <source>
        <strain evidence="2">ChiHjej11B10-19426</strain>
    </source>
</reference>
<evidence type="ECO:0000313" key="3">
    <source>
        <dbReference type="Proteomes" id="UP000824014"/>
    </source>
</evidence>
<accession>A0A9D2DE40</accession>
<evidence type="ECO:0008006" key="4">
    <source>
        <dbReference type="Google" id="ProtNLM"/>
    </source>
</evidence>
<feature type="chain" id="PRO_5038701368" description="SPOR domain-containing protein" evidence="1">
    <location>
        <begin position="24"/>
        <end position="185"/>
    </location>
</feature>
<evidence type="ECO:0000313" key="2">
    <source>
        <dbReference type="EMBL" id="HIZ15278.1"/>
    </source>
</evidence>
<reference evidence="2" key="2">
    <citation type="submission" date="2021-04" db="EMBL/GenBank/DDBJ databases">
        <authorList>
            <person name="Gilroy R."/>
        </authorList>
    </citation>
    <scope>NUCLEOTIDE SEQUENCE</scope>
    <source>
        <strain evidence="2">ChiHjej11B10-19426</strain>
    </source>
</reference>
<organism evidence="2 3">
    <name type="scientific">Candidatus Tidjanibacter faecipullorum</name>
    <dbReference type="NCBI Taxonomy" id="2838766"/>
    <lineage>
        <taxon>Bacteria</taxon>
        <taxon>Pseudomonadati</taxon>
        <taxon>Bacteroidota</taxon>
        <taxon>Bacteroidia</taxon>
        <taxon>Bacteroidales</taxon>
        <taxon>Rikenellaceae</taxon>
        <taxon>Tidjanibacter</taxon>
    </lineage>
</organism>
<comment type="caution">
    <text evidence="2">The sequence shown here is derived from an EMBL/GenBank/DDBJ whole genome shotgun (WGS) entry which is preliminary data.</text>
</comment>
<dbReference type="EMBL" id="DXCC01000017">
    <property type="protein sequence ID" value="HIZ15278.1"/>
    <property type="molecule type" value="Genomic_DNA"/>
</dbReference>
<protein>
    <recommendedName>
        <fullName evidence="4">SPOR domain-containing protein</fullName>
    </recommendedName>
</protein>
<feature type="signal peptide" evidence="1">
    <location>
        <begin position="1"/>
        <end position="23"/>
    </location>
</feature>
<dbReference type="Proteomes" id="UP000824014">
    <property type="component" value="Unassembled WGS sequence"/>
</dbReference>
<gene>
    <name evidence="2" type="ORF">H9816_05150</name>
</gene>
<sequence length="185" mass="21053">MKRMTRLFGLLLIGLGIGTTARAQEIRSFTEALSRPDSVSSATVKVTPYGSAVKALDQYDRSGKPASVPGYRIRIFFDNGQHARREAIETQERFRREFPGIPTYLGYETPSYMVTVGNCVTMDEALMLWNRVRHSFQTAFLWRGKIPVSEILRVEEILPEEQPTPADSLQVDKMRNNTTFNTVQF</sequence>
<dbReference type="AlphaFoldDB" id="A0A9D2DE40"/>
<proteinExistence type="predicted"/>